<dbReference type="AlphaFoldDB" id="A0A317E9A5"/>
<reference evidence="2" key="1">
    <citation type="submission" date="2018-05" db="EMBL/GenBank/DDBJ databases">
        <title>Zavarzinia sp. HR-AS.</title>
        <authorList>
            <person name="Lee Y."/>
            <person name="Jeon C.O."/>
        </authorList>
    </citation>
    <scope>NUCLEOTIDE SEQUENCE [LARGE SCALE GENOMIC DNA]</scope>
    <source>
        <strain evidence="2">DSM 1231</strain>
    </source>
</reference>
<name>A0A317E9A5_9PROT</name>
<evidence type="ECO:0000313" key="1">
    <source>
        <dbReference type="EMBL" id="PWR23311.1"/>
    </source>
</evidence>
<organism evidence="1 2">
    <name type="scientific">Zavarzinia compransoris</name>
    <dbReference type="NCBI Taxonomy" id="1264899"/>
    <lineage>
        <taxon>Bacteria</taxon>
        <taxon>Pseudomonadati</taxon>
        <taxon>Pseudomonadota</taxon>
        <taxon>Alphaproteobacteria</taxon>
        <taxon>Rhodospirillales</taxon>
        <taxon>Zavarziniaceae</taxon>
        <taxon>Zavarzinia</taxon>
    </lineage>
</organism>
<evidence type="ECO:0000313" key="2">
    <source>
        <dbReference type="Proteomes" id="UP000246077"/>
    </source>
</evidence>
<dbReference type="Proteomes" id="UP000246077">
    <property type="component" value="Unassembled WGS sequence"/>
</dbReference>
<gene>
    <name evidence="1" type="ORF">DKG75_01710</name>
</gene>
<keyword evidence="2" id="KW-1185">Reference proteome</keyword>
<dbReference type="RefSeq" id="WP_109919345.1">
    <property type="nucleotide sequence ID" value="NZ_QGLF01000001.1"/>
</dbReference>
<comment type="caution">
    <text evidence="1">The sequence shown here is derived from an EMBL/GenBank/DDBJ whole genome shotgun (WGS) entry which is preliminary data.</text>
</comment>
<protein>
    <submittedName>
        <fullName evidence="1">Uncharacterized protein</fullName>
    </submittedName>
</protein>
<accession>A0A317E9A5</accession>
<dbReference type="OrthoDB" id="8376962at2"/>
<proteinExistence type="predicted"/>
<dbReference type="EMBL" id="QGLF01000001">
    <property type="protein sequence ID" value="PWR23311.1"/>
    <property type="molecule type" value="Genomic_DNA"/>
</dbReference>
<sequence length="146" mass="15942">MTFPSLTSFDDADLRGLGYRVLRVSVFDHWLSAEEAAECPVMNHALALRAGALDAYEAGEARFLALYDGMALTGVTDAQGPLCPATAARTIRDSLREVTLMDIRFPELALRAVGGWDRTDLLLLEPAADLDALTARIRRHGLFVLP</sequence>